<feature type="region of interest" description="Disordered" evidence="1">
    <location>
        <begin position="21"/>
        <end position="62"/>
    </location>
</feature>
<dbReference type="EMBL" id="CP134184">
    <property type="protein sequence ID" value="WPA96798.1"/>
    <property type="molecule type" value="Genomic_DNA"/>
</dbReference>
<dbReference type="RefSeq" id="XP_065458179.1">
    <property type="nucleotide sequence ID" value="XM_065602107.1"/>
</dbReference>
<dbReference type="Proteomes" id="UP001302367">
    <property type="component" value="Chromosome 1"/>
</dbReference>
<keyword evidence="3" id="KW-1185">Reference proteome</keyword>
<accession>A0ABZ0NBB0</accession>
<proteinExistence type="predicted"/>
<evidence type="ECO:0000313" key="3">
    <source>
        <dbReference type="Proteomes" id="UP001302367"/>
    </source>
</evidence>
<name>A0ABZ0NBB0_CERBT</name>
<gene>
    <name evidence="2" type="ORF">RHO25_001406</name>
</gene>
<organism evidence="2 3">
    <name type="scientific">Cercospora beticola</name>
    <name type="common">Sugarbeet leaf spot fungus</name>
    <dbReference type="NCBI Taxonomy" id="122368"/>
    <lineage>
        <taxon>Eukaryota</taxon>
        <taxon>Fungi</taxon>
        <taxon>Dikarya</taxon>
        <taxon>Ascomycota</taxon>
        <taxon>Pezizomycotina</taxon>
        <taxon>Dothideomycetes</taxon>
        <taxon>Dothideomycetidae</taxon>
        <taxon>Mycosphaerellales</taxon>
        <taxon>Mycosphaerellaceae</taxon>
        <taxon>Cercospora</taxon>
    </lineage>
</organism>
<reference evidence="2 3" key="1">
    <citation type="submission" date="2023-09" db="EMBL/GenBank/DDBJ databases">
        <title>Complete-Gapless Cercospora beticola genome.</title>
        <authorList>
            <person name="Wyatt N.A."/>
            <person name="Spanner R.E."/>
            <person name="Bolton M.D."/>
        </authorList>
    </citation>
    <scope>NUCLEOTIDE SEQUENCE [LARGE SCALE GENOMIC DNA]</scope>
    <source>
        <strain evidence="2">Cb09-40</strain>
    </source>
</reference>
<evidence type="ECO:0000256" key="1">
    <source>
        <dbReference type="SAM" id="MobiDB-lite"/>
    </source>
</evidence>
<protein>
    <submittedName>
        <fullName evidence="2">Uncharacterized protein</fullName>
    </submittedName>
</protein>
<sequence length="126" mass="13607">MLDIVPTDFCSLPMIIDSGSHATAEQAASSSPCPQNKATSTATEAPKTQELFESSEGHDDEDDATVADVILEHVENAVVNFPCSLANAFTSKLRHACMTVLKHTESSVLQETADTFPYDDDARFLD</sequence>
<evidence type="ECO:0000313" key="2">
    <source>
        <dbReference type="EMBL" id="WPA96798.1"/>
    </source>
</evidence>
<feature type="compositionally biased region" description="Polar residues" evidence="1">
    <location>
        <begin position="21"/>
        <end position="43"/>
    </location>
</feature>
<dbReference type="GeneID" id="90643743"/>